<keyword evidence="2" id="KW-1185">Reference proteome</keyword>
<dbReference type="EMBL" id="HG739160">
    <property type="protein sequence ID" value="CDP13740.1"/>
    <property type="molecule type" value="Genomic_DNA"/>
</dbReference>
<dbReference type="InParanoid" id="A0A068UZ00"/>
<dbReference type="AlphaFoldDB" id="A0A068UZ00"/>
<proteinExistence type="predicted"/>
<organism evidence="1 2">
    <name type="scientific">Coffea canephora</name>
    <name type="common">Robusta coffee</name>
    <dbReference type="NCBI Taxonomy" id="49390"/>
    <lineage>
        <taxon>Eukaryota</taxon>
        <taxon>Viridiplantae</taxon>
        <taxon>Streptophyta</taxon>
        <taxon>Embryophyta</taxon>
        <taxon>Tracheophyta</taxon>
        <taxon>Spermatophyta</taxon>
        <taxon>Magnoliopsida</taxon>
        <taxon>eudicotyledons</taxon>
        <taxon>Gunneridae</taxon>
        <taxon>Pentapetalae</taxon>
        <taxon>asterids</taxon>
        <taxon>lamiids</taxon>
        <taxon>Gentianales</taxon>
        <taxon>Rubiaceae</taxon>
        <taxon>Ixoroideae</taxon>
        <taxon>Gardenieae complex</taxon>
        <taxon>Bertiereae - Coffeeae clade</taxon>
        <taxon>Coffeeae</taxon>
        <taxon>Coffea</taxon>
    </lineage>
</organism>
<dbReference type="Gramene" id="CDP13740">
    <property type="protein sequence ID" value="CDP13740"/>
    <property type="gene ID" value="GSCOC_T00038788001"/>
</dbReference>
<protein>
    <submittedName>
        <fullName evidence="1">Uncharacterized protein</fullName>
    </submittedName>
</protein>
<evidence type="ECO:0000313" key="1">
    <source>
        <dbReference type="EMBL" id="CDP13740.1"/>
    </source>
</evidence>
<gene>
    <name evidence="1" type="ORF">GSCOC_T00038788001</name>
</gene>
<accession>A0A068UZ00</accession>
<name>A0A068UZ00_COFCA</name>
<sequence length="64" mass="7240">MLSILWSKQAKRPSANLFSSNIKVVPIIERSKPSNLNRTTIIPEPVCIRIRGMVWHPKEGLISS</sequence>
<evidence type="ECO:0000313" key="2">
    <source>
        <dbReference type="Proteomes" id="UP000295252"/>
    </source>
</evidence>
<dbReference type="Proteomes" id="UP000295252">
    <property type="component" value="Chromosome VII"/>
</dbReference>
<reference evidence="2" key="1">
    <citation type="journal article" date="2014" name="Science">
        <title>The coffee genome provides insight into the convergent evolution of caffeine biosynthesis.</title>
        <authorList>
            <person name="Denoeud F."/>
            <person name="Carretero-Paulet L."/>
            <person name="Dereeper A."/>
            <person name="Droc G."/>
            <person name="Guyot R."/>
            <person name="Pietrella M."/>
            <person name="Zheng C."/>
            <person name="Alberti A."/>
            <person name="Anthony F."/>
            <person name="Aprea G."/>
            <person name="Aury J.M."/>
            <person name="Bento P."/>
            <person name="Bernard M."/>
            <person name="Bocs S."/>
            <person name="Campa C."/>
            <person name="Cenci A."/>
            <person name="Combes M.C."/>
            <person name="Crouzillat D."/>
            <person name="Da Silva C."/>
            <person name="Daddiego L."/>
            <person name="De Bellis F."/>
            <person name="Dussert S."/>
            <person name="Garsmeur O."/>
            <person name="Gayraud T."/>
            <person name="Guignon V."/>
            <person name="Jahn K."/>
            <person name="Jamilloux V."/>
            <person name="Joet T."/>
            <person name="Labadie K."/>
            <person name="Lan T."/>
            <person name="Leclercq J."/>
            <person name="Lepelley M."/>
            <person name="Leroy T."/>
            <person name="Li L.T."/>
            <person name="Librado P."/>
            <person name="Lopez L."/>
            <person name="Munoz A."/>
            <person name="Noel B."/>
            <person name="Pallavicini A."/>
            <person name="Perrotta G."/>
            <person name="Poncet V."/>
            <person name="Pot D."/>
            <person name="Priyono X."/>
            <person name="Rigoreau M."/>
            <person name="Rouard M."/>
            <person name="Rozas J."/>
            <person name="Tranchant-Dubreuil C."/>
            <person name="VanBuren R."/>
            <person name="Zhang Q."/>
            <person name="Andrade A.C."/>
            <person name="Argout X."/>
            <person name="Bertrand B."/>
            <person name="de Kochko A."/>
            <person name="Graziosi G."/>
            <person name="Henry R.J."/>
            <person name="Jayarama X."/>
            <person name="Ming R."/>
            <person name="Nagai C."/>
            <person name="Rounsley S."/>
            <person name="Sankoff D."/>
            <person name="Giuliano G."/>
            <person name="Albert V.A."/>
            <person name="Wincker P."/>
            <person name="Lashermes P."/>
        </authorList>
    </citation>
    <scope>NUCLEOTIDE SEQUENCE [LARGE SCALE GENOMIC DNA]</scope>
    <source>
        <strain evidence="2">cv. DH200-94</strain>
    </source>
</reference>